<evidence type="ECO:0000256" key="3">
    <source>
        <dbReference type="ARBA" id="ARBA00022962"/>
    </source>
</evidence>
<dbReference type="InterPro" id="IPR004459">
    <property type="entry name" value="CobQ_synth"/>
</dbReference>
<dbReference type="GO" id="GO:0015420">
    <property type="term" value="F:ABC-type vitamin B12 transporter activity"/>
    <property type="evidence" value="ECO:0007669"/>
    <property type="project" value="UniProtKB-UniRule"/>
</dbReference>
<dbReference type="CDD" id="cd01750">
    <property type="entry name" value="GATase1_CobQ"/>
    <property type="match status" value="1"/>
</dbReference>
<dbReference type="Pfam" id="PF07685">
    <property type="entry name" value="GATase_3"/>
    <property type="match status" value="1"/>
</dbReference>
<comment type="similarity">
    <text evidence="4">Belongs to the CobB/CobQ family. CobQ subfamily.</text>
</comment>
<dbReference type="Gene3D" id="3.40.50.300">
    <property type="entry name" value="P-loop containing nucleotide triphosphate hydrolases"/>
    <property type="match status" value="1"/>
</dbReference>
<dbReference type="InterPro" id="IPR047045">
    <property type="entry name" value="CobQ_N"/>
</dbReference>
<proteinExistence type="inferred from homology"/>
<organism evidence="7 8">
    <name type="scientific">Thermohalobacter berrensis</name>
    <dbReference type="NCBI Taxonomy" id="99594"/>
    <lineage>
        <taxon>Bacteria</taxon>
        <taxon>Bacillati</taxon>
        <taxon>Bacillota</taxon>
        <taxon>Tissierellia</taxon>
        <taxon>Tissierellales</taxon>
        <taxon>Thermohalobacteraceae</taxon>
        <taxon>Thermohalobacter</taxon>
    </lineage>
</organism>
<keyword evidence="2 4" id="KW-0169">Cobalamin biosynthesis</keyword>
<keyword evidence="8" id="KW-1185">Reference proteome</keyword>
<evidence type="ECO:0000313" key="7">
    <source>
        <dbReference type="EMBL" id="RKD30585.1"/>
    </source>
</evidence>
<dbReference type="PROSITE" id="PS51273">
    <property type="entry name" value="GATASE_TYPE_1"/>
    <property type="match status" value="1"/>
</dbReference>
<comment type="caution">
    <text evidence="7">The sequence shown here is derived from an EMBL/GenBank/DDBJ whole genome shotgun (WGS) entry which is preliminary data.</text>
</comment>
<dbReference type="EMBL" id="MCIB01000034">
    <property type="protein sequence ID" value="RKD30585.1"/>
    <property type="molecule type" value="Genomic_DNA"/>
</dbReference>
<comment type="function">
    <text evidence="4">Catalyzes amidations at positions B, D, E, and G on adenosylcobyrinic A,C-diamide. NH(2) groups are provided by glutamine, and one molecule of ATP is hydrogenolyzed for each amidation.</text>
</comment>
<gene>
    <name evidence="4" type="primary">cobQ</name>
    <name evidence="7" type="ORF">BET03_04405</name>
</gene>
<comment type="pathway">
    <text evidence="1 4">Cofactor biosynthesis; adenosylcobalamin biosynthesis.</text>
</comment>
<accession>A0A419SZE9</accession>
<dbReference type="CDD" id="cd05389">
    <property type="entry name" value="CobQ_N"/>
    <property type="match status" value="1"/>
</dbReference>
<evidence type="ECO:0000259" key="5">
    <source>
        <dbReference type="Pfam" id="PF01656"/>
    </source>
</evidence>
<keyword evidence="3 4" id="KW-0315">Glutamine amidotransferase</keyword>
<feature type="active site" evidence="4">
    <location>
        <position position="435"/>
    </location>
</feature>
<dbReference type="GO" id="GO:0009236">
    <property type="term" value="P:cobalamin biosynthetic process"/>
    <property type="evidence" value="ECO:0007669"/>
    <property type="project" value="UniProtKB-UniRule"/>
</dbReference>
<dbReference type="SUPFAM" id="SSF52317">
    <property type="entry name" value="Class I glutamine amidotransferase-like"/>
    <property type="match status" value="1"/>
</dbReference>
<reference evidence="7 8" key="1">
    <citation type="submission" date="2016-08" db="EMBL/GenBank/DDBJ databases">
        <title>Novel Firmicutes and Novel Genomes.</title>
        <authorList>
            <person name="Poppleton D.I."/>
            <person name="Gribaldo S."/>
        </authorList>
    </citation>
    <scope>NUCLEOTIDE SEQUENCE [LARGE SCALE GENOMIC DNA]</scope>
    <source>
        <strain evidence="7 8">CTT3</strain>
    </source>
</reference>
<dbReference type="PANTHER" id="PTHR21343:SF1">
    <property type="entry name" value="COBYRIC ACID SYNTHASE"/>
    <property type="match status" value="1"/>
</dbReference>
<dbReference type="InterPro" id="IPR027417">
    <property type="entry name" value="P-loop_NTPase"/>
</dbReference>
<feature type="domain" description="CobQ/CobB/MinD/ParA nucleotide binding" evidence="5">
    <location>
        <begin position="5"/>
        <end position="228"/>
    </location>
</feature>
<dbReference type="AlphaFoldDB" id="A0A419SZE9"/>
<dbReference type="HAMAP" id="MF_00028">
    <property type="entry name" value="CobQ"/>
    <property type="match status" value="1"/>
</dbReference>
<dbReference type="InterPro" id="IPR033949">
    <property type="entry name" value="CobQ_GATase1"/>
</dbReference>
<evidence type="ECO:0000313" key="8">
    <source>
        <dbReference type="Proteomes" id="UP000284177"/>
    </source>
</evidence>
<dbReference type="NCBIfam" id="NF001989">
    <property type="entry name" value="PRK00784.1"/>
    <property type="match status" value="1"/>
</dbReference>
<dbReference type="Gene3D" id="3.40.50.880">
    <property type="match status" value="1"/>
</dbReference>
<dbReference type="InterPro" id="IPR029062">
    <property type="entry name" value="Class_I_gatase-like"/>
</dbReference>
<dbReference type="OrthoDB" id="9808302at2"/>
<dbReference type="GO" id="GO:0003824">
    <property type="term" value="F:catalytic activity"/>
    <property type="evidence" value="ECO:0007669"/>
    <property type="project" value="InterPro"/>
</dbReference>
<protein>
    <recommendedName>
        <fullName evidence="4">Cobyric acid synthase</fullName>
    </recommendedName>
</protein>
<dbReference type="Pfam" id="PF01656">
    <property type="entry name" value="CbiA"/>
    <property type="match status" value="1"/>
</dbReference>
<evidence type="ECO:0000256" key="2">
    <source>
        <dbReference type="ARBA" id="ARBA00022573"/>
    </source>
</evidence>
<sequence length="496" mass="55531">MAKNIMIQGTASSAGKSIITAALCRILKREGYKVAPFKSQNMALNSFVTKDGKEMGRAQVVQAEAAMVDPMVEMNPILLKPTSDVGSQVILNGEVYKNMSAEEYHKAKPRFKNRVKEAYDKLNSQFDVIIIEGAGSPAEINLRENDLVNMGLAKLVDSPVILVGDIDRGGVFASIYGTIELLEPEERERIKGFIINKFRGDVEILKPGIKMLEEKVNKQCLGVIPFMDINIDDEDSVTDRFRNKISGDITIAVIKLPYISNFTDFTPLEIESGVKVKYVSSKEQLKNADLIIIPGSKNTIMDMKFIYDSGIDKEIYKKHRDGVPIIGICGGYQILGKEIVDPYSVESPINRINGLSLLNTKTVMAKEKRTKQVKGKFKIIPRVCSNMKEEVITGYEIHMGETEIFEGNKSLIELENGRLDGAINSKGNVFGTYLHGIFENDSFRNSIINTLRAKKGIEIKESNLSYRELKEKEYEKLARIVKENIDINKIKKIMGL</sequence>
<evidence type="ECO:0000259" key="6">
    <source>
        <dbReference type="Pfam" id="PF07685"/>
    </source>
</evidence>
<dbReference type="NCBIfam" id="TIGR00313">
    <property type="entry name" value="cobQ"/>
    <property type="match status" value="1"/>
</dbReference>
<dbReference type="UniPathway" id="UPA00148"/>
<name>A0A419SZE9_9FIRM</name>
<dbReference type="InterPro" id="IPR002586">
    <property type="entry name" value="CobQ/CobB/MinD/ParA_Nub-bd_dom"/>
</dbReference>
<evidence type="ECO:0000256" key="1">
    <source>
        <dbReference type="ARBA" id="ARBA00004953"/>
    </source>
</evidence>
<evidence type="ECO:0000256" key="4">
    <source>
        <dbReference type="HAMAP-Rule" id="MF_00028"/>
    </source>
</evidence>
<dbReference type="PANTHER" id="PTHR21343">
    <property type="entry name" value="DETHIOBIOTIN SYNTHETASE"/>
    <property type="match status" value="1"/>
</dbReference>
<dbReference type="PROSITE" id="PS51274">
    <property type="entry name" value="GATASE_COBBQ"/>
    <property type="match status" value="1"/>
</dbReference>
<dbReference type="Proteomes" id="UP000284177">
    <property type="component" value="Unassembled WGS sequence"/>
</dbReference>
<dbReference type="InterPro" id="IPR011698">
    <property type="entry name" value="GATase_3"/>
</dbReference>
<feature type="active site" description="Nucleophile" evidence="4">
    <location>
        <position position="329"/>
    </location>
</feature>
<dbReference type="SUPFAM" id="SSF52540">
    <property type="entry name" value="P-loop containing nucleoside triphosphate hydrolases"/>
    <property type="match status" value="1"/>
</dbReference>
<feature type="domain" description="CobB/CobQ-like glutamine amidotransferase" evidence="6">
    <location>
        <begin position="250"/>
        <end position="442"/>
    </location>
</feature>